<name>A0A9N9UF44_9HYPO</name>
<accession>A0A9N9UF44</accession>
<dbReference type="AlphaFoldDB" id="A0A9N9UF44"/>
<organism evidence="2 3">
    <name type="scientific">Clonostachys byssicola</name>
    <dbReference type="NCBI Taxonomy" id="160290"/>
    <lineage>
        <taxon>Eukaryota</taxon>
        <taxon>Fungi</taxon>
        <taxon>Dikarya</taxon>
        <taxon>Ascomycota</taxon>
        <taxon>Pezizomycotina</taxon>
        <taxon>Sordariomycetes</taxon>
        <taxon>Hypocreomycetidae</taxon>
        <taxon>Hypocreales</taxon>
        <taxon>Bionectriaceae</taxon>
        <taxon>Clonostachys</taxon>
    </lineage>
</organism>
<evidence type="ECO:0000256" key="1">
    <source>
        <dbReference type="SAM" id="Coils"/>
    </source>
</evidence>
<gene>
    <name evidence="2" type="ORF">CBYS24578_00006693</name>
</gene>
<dbReference type="EMBL" id="CABFNO020001394">
    <property type="protein sequence ID" value="CAG9985014.1"/>
    <property type="molecule type" value="Genomic_DNA"/>
</dbReference>
<proteinExistence type="predicted"/>
<comment type="caution">
    <text evidence="2">The sequence shown here is derived from an EMBL/GenBank/DDBJ whole genome shotgun (WGS) entry which is preliminary data.</text>
</comment>
<dbReference type="OrthoDB" id="5135908at2759"/>
<keyword evidence="1" id="KW-0175">Coiled coil</keyword>
<feature type="coiled-coil region" evidence="1">
    <location>
        <begin position="16"/>
        <end position="43"/>
    </location>
</feature>
<sequence>MSSRSPRDSGAKKTQNKALLAHVEDLENRLAQYEGRNQDMEGWLPDAADEPSQLVLPSYVD</sequence>
<reference evidence="2" key="1">
    <citation type="submission" date="2021-10" db="EMBL/GenBank/DDBJ databases">
        <authorList>
            <person name="Piombo E."/>
        </authorList>
    </citation>
    <scope>NUCLEOTIDE SEQUENCE</scope>
</reference>
<dbReference type="Proteomes" id="UP000754883">
    <property type="component" value="Unassembled WGS sequence"/>
</dbReference>
<protein>
    <submittedName>
        <fullName evidence="2">Uncharacterized protein</fullName>
    </submittedName>
</protein>
<evidence type="ECO:0000313" key="2">
    <source>
        <dbReference type="EMBL" id="CAG9985014.1"/>
    </source>
</evidence>
<keyword evidence="3" id="KW-1185">Reference proteome</keyword>
<evidence type="ECO:0000313" key="3">
    <source>
        <dbReference type="Proteomes" id="UP000754883"/>
    </source>
</evidence>